<evidence type="ECO:0000313" key="3">
    <source>
        <dbReference type="Proteomes" id="UP000291562"/>
    </source>
</evidence>
<keyword evidence="1" id="KW-0812">Transmembrane</keyword>
<dbReference type="Pfam" id="PF06197">
    <property type="entry name" value="DUF998"/>
    <property type="match status" value="1"/>
</dbReference>
<dbReference type="InterPro" id="IPR009339">
    <property type="entry name" value="DUF998"/>
</dbReference>
<reference evidence="2 3" key="1">
    <citation type="submission" date="2019-01" db="EMBL/GenBank/DDBJ databases">
        <title>Pseudolysobacter antarctica gen. nov., sp. nov., isolated from Fildes Peninsula, Antarctica.</title>
        <authorList>
            <person name="Wei Z."/>
            <person name="Peng F."/>
        </authorList>
    </citation>
    <scope>NUCLEOTIDE SEQUENCE [LARGE SCALE GENOMIC DNA]</scope>
    <source>
        <strain evidence="2 3">AQ6-296</strain>
    </source>
</reference>
<protein>
    <submittedName>
        <fullName evidence="2">DUF998 domain-containing protein</fullName>
    </submittedName>
</protein>
<keyword evidence="1" id="KW-0472">Membrane</keyword>
<evidence type="ECO:0000313" key="2">
    <source>
        <dbReference type="EMBL" id="QBB70836.1"/>
    </source>
</evidence>
<dbReference type="KEGG" id="xbc:ELE36_10985"/>
<accession>A0A411HJX0</accession>
<proteinExistence type="predicted"/>
<feature type="transmembrane region" description="Helical" evidence="1">
    <location>
        <begin position="180"/>
        <end position="199"/>
    </location>
</feature>
<dbReference type="Proteomes" id="UP000291562">
    <property type="component" value="Chromosome"/>
</dbReference>
<dbReference type="AlphaFoldDB" id="A0A411HJX0"/>
<evidence type="ECO:0000256" key="1">
    <source>
        <dbReference type="SAM" id="Phobius"/>
    </source>
</evidence>
<feature type="transmembrane region" description="Helical" evidence="1">
    <location>
        <begin position="150"/>
        <end position="168"/>
    </location>
</feature>
<feature type="transmembrane region" description="Helical" evidence="1">
    <location>
        <begin position="118"/>
        <end position="138"/>
    </location>
</feature>
<organism evidence="2 3">
    <name type="scientific">Pseudolysobacter antarcticus</name>
    <dbReference type="NCBI Taxonomy" id="2511995"/>
    <lineage>
        <taxon>Bacteria</taxon>
        <taxon>Pseudomonadati</taxon>
        <taxon>Pseudomonadota</taxon>
        <taxon>Gammaproteobacteria</taxon>
        <taxon>Lysobacterales</taxon>
        <taxon>Rhodanobacteraceae</taxon>
        <taxon>Pseudolysobacter</taxon>
    </lineage>
</organism>
<feature type="transmembrane region" description="Helical" evidence="1">
    <location>
        <begin position="54"/>
        <end position="75"/>
    </location>
</feature>
<keyword evidence="3" id="KW-1185">Reference proteome</keyword>
<dbReference type="OrthoDB" id="5955493at2"/>
<feature type="transmembrane region" description="Helical" evidence="1">
    <location>
        <begin position="12"/>
        <end position="34"/>
    </location>
</feature>
<keyword evidence="1" id="KW-1133">Transmembrane helix</keyword>
<name>A0A411HJX0_9GAMM</name>
<dbReference type="EMBL" id="CP035704">
    <property type="protein sequence ID" value="QBB70836.1"/>
    <property type="molecule type" value="Genomic_DNA"/>
</dbReference>
<gene>
    <name evidence="2" type="ORF">ELE36_10985</name>
</gene>
<feature type="transmembrane region" description="Helical" evidence="1">
    <location>
        <begin position="87"/>
        <end position="106"/>
    </location>
</feature>
<sequence>MRLSSASTSYRLGTAALLGILLFVLIATTLQFLRSDLDWQRMQLSFYLIGEYSLWLRAAYFVLALTILGLAFGLYRALQTSARSIAPLGLFVVAALALVMVVFATTDIPKHDATLHGFVHNISALTAFVCVTTAMLLQSWRFRGDAWWRTYFRFAFALALVCFAAIWINTYWREWPRGLTQKIVSVLIVWWLLLAAIWLRRCGLRRDGREQV</sequence>
<dbReference type="RefSeq" id="WP_129833253.1">
    <property type="nucleotide sequence ID" value="NZ_CP035704.1"/>
</dbReference>